<reference evidence="3" key="1">
    <citation type="submission" date="2013-05" db="EMBL/GenBank/DDBJ databases">
        <authorList>
            <person name="Yim A.K.Y."/>
            <person name="Chan T.F."/>
            <person name="Ji K.M."/>
            <person name="Liu X.Y."/>
            <person name="Zhou J.W."/>
            <person name="Li R.Q."/>
            <person name="Yang K.Y."/>
            <person name="Li J."/>
            <person name="Li M."/>
            <person name="Law P.T.W."/>
            <person name="Wu Y.L."/>
            <person name="Cai Z.L."/>
            <person name="Qin H."/>
            <person name="Bao Y."/>
            <person name="Leung R.K.K."/>
            <person name="Ng P.K.S."/>
            <person name="Zou J."/>
            <person name="Zhong X.J."/>
            <person name="Ran P.X."/>
            <person name="Zhong N.S."/>
            <person name="Liu Z.G."/>
            <person name="Tsui S.K.W."/>
        </authorList>
    </citation>
    <scope>NUCLEOTIDE SEQUENCE</scope>
    <source>
        <strain evidence="3">Derf</strain>
        <tissue evidence="3">Whole organism</tissue>
    </source>
</reference>
<dbReference type="AlphaFoldDB" id="A0A922HTR2"/>
<feature type="compositionally biased region" description="Low complexity" evidence="1">
    <location>
        <begin position="79"/>
        <end position="91"/>
    </location>
</feature>
<accession>A0A922HTR2</accession>
<dbReference type="EMBL" id="ASGP02000005">
    <property type="protein sequence ID" value="KAH9507061.1"/>
    <property type="molecule type" value="Genomic_DNA"/>
</dbReference>
<dbReference type="PANTHER" id="PTHR46331">
    <property type="entry name" value="VALACYCLOVIR HYDROLASE"/>
    <property type="match status" value="1"/>
</dbReference>
<sequence>MRFHSKKMSQFRNRFGWLLRQHFQKSTPNVSINNRISTISVSSTLDRHNNNLIRNRPKFPIQRHNYRPISTSFNQNLNETTNEQQQQQNNTHKNKPMTNPIFGYDVKIDGHKIHYESAGQGEHVLLLMPGALGTGRNDFLPQLTGLDGSKFKIIAWDPPGYGQSRPPERDFEDFYRRDAIMAAKLMKKLNHESYSILGWSDGGRTGIILAAANPYNVQKLIIWGANAYVCEEDRELLRKVRDARNGWSERMRRPMIEIYGDEHFYQLWDRFISHMLTLSDICKMDLKRIECPVLILHGDQDPMLAREHPLYLVNNIPNATLFRFAKGKHNIHQRYAEEFNELCEDFLLVK</sequence>
<reference evidence="3" key="2">
    <citation type="journal article" date="2022" name="Res Sq">
        <title>Comparative Genomics Reveals Insights into the Divergent Evolution of Astigmatic Mites and Household Pest Adaptations.</title>
        <authorList>
            <person name="Xiong Q."/>
            <person name="Wan A.T.-Y."/>
            <person name="Liu X.-Y."/>
            <person name="Fung C.S.-H."/>
            <person name="Xiao X."/>
            <person name="Malainual N."/>
            <person name="Hou J."/>
            <person name="Wang L."/>
            <person name="Wang M."/>
            <person name="Yang K."/>
            <person name="Cui Y."/>
            <person name="Leung E."/>
            <person name="Nong W."/>
            <person name="Shin S.-K."/>
            <person name="Au S."/>
            <person name="Jeong K.Y."/>
            <person name="Chew F.T."/>
            <person name="Hui J."/>
            <person name="Leung T.F."/>
            <person name="Tungtrongchitr A."/>
            <person name="Zhong N."/>
            <person name="Liu Z."/>
            <person name="Tsui S."/>
        </authorList>
    </citation>
    <scope>NUCLEOTIDE SEQUENCE</scope>
    <source>
        <strain evidence="3">Derf</strain>
        <tissue evidence="3">Whole organism</tissue>
    </source>
</reference>
<dbReference type="SUPFAM" id="SSF53474">
    <property type="entry name" value="alpha/beta-Hydrolases"/>
    <property type="match status" value="1"/>
</dbReference>
<keyword evidence="4" id="KW-1185">Reference proteome</keyword>
<protein>
    <recommendedName>
        <fullName evidence="2">AB hydrolase-1 domain-containing protein</fullName>
    </recommendedName>
</protein>
<dbReference type="Proteomes" id="UP000790347">
    <property type="component" value="Unassembled WGS sequence"/>
</dbReference>
<evidence type="ECO:0000256" key="1">
    <source>
        <dbReference type="SAM" id="MobiDB-lite"/>
    </source>
</evidence>
<dbReference type="GO" id="GO:0017171">
    <property type="term" value="F:serine hydrolase activity"/>
    <property type="evidence" value="ECO:0007669"/>
    <property type="project" value="TreeGrafter"/>
</dbReference>
<evidence type="ECO:0000313" key="4">
    <source>
        <dbReference type="Proteomes" id="UP000790347"/>
    </source>
</evidence>
<comment type="caution">
    <text evidence="3">The sequence shown here is derived from an EMBL/GenBank/DDBJ whole genome shotgun (WGS) entry which is preliminary data.</text>
</comment>
<feature type="domain" description="AB hydrolase-1" evidence="2">
    <location>
        <begin position="124"/>
        <end position="254"/>
    </location>
</feature>
<dbReference type="Gene3D" id="3.40.50.1820">
    <property type="entry name" value="alpha/beta hydrolase"/>
    <property type="match status" value="1"/>
</dbReference>
<name>A0A922HTR2_DERFA</name>
<dbReference type="Pfam" id="PF00561">
    <property type="entry name" value="Abhydrolase_1"/>
    <property type="match status" value="1"/>
</dbReference>
<evidence type="ECO:0000313" key="3">
    <source>
        <dbReference type="EMBL" id="KAH9507061.1"/>
    </source>
</evidence>
<dbReference type="InterPro" id="IPR000073">
    <property type="entry name" value="AB_hydrolase_1"/>
</dbReference>
<organism evidence="3 4">
    <name type="scientific">Dermatophagoides farinae</name>
    <name type="common">American house dust mite</name>
    <dbReference type="NCBI Taxonomy" id="6954"/>
    <lineage>
        <taxon>Eukaryota</taxon>
        <taxon>Metazoa</taxon>
        <taxon>Ecdysozoa</taxon>
        <taxon>Arthropoda</taxon>
        <taxon>Chelicerata</taxon>
        <taxon>Arachnida</taxon>
        <taxon>Acari</taxon>
        <taxon>Acariformes</taxon>
        <taxon>Sarcoptiformes</taxon>
        <taxon>Astigmata</taxon>
        <taxon>Psoroptidia</taxon>
        <taxon>Analgoidea</taxon>
        <taxon>Pyroglyphidae</taxon>
        <taxon>Dermatophagoidinae</taxon>
        <taxon>Dermatophagoides</taxon>
    </lineage>
</organism>
<dbReference type="InterPro" id="IPR029058">
    <property type="entry name" value="AB_hydrolase_fold"/>
</dbReference>
<dbReference type="PANTHER" id="PTHR46331:SF2">
    <property type="entry name" value="VALACYCLOVIR HYDROLASE"/>
    <property type="match status" value="1"/>
</dbReference>
<feature type="region of interest" description="Disordered" evidence="1">
    <location>
        <begin position="79"/>
        <end position="98"/>
    </location>
</feature>
<evidence type="ECO:0000259" key="2">
    <source>
        <dbReference type="Pfam" id="PF00561"/>
    </source>
</evidence>
<gene>
    <name evidence="3" type="ORF">DERF_011764</name>
</gene>
<proteinExistence type="predicted"/>